<keyword evidence="6" id="KW-1185">Reference proteome</keyword>
<dbReference type="InterPro" id="IPR032867">
    <property type="entry name" value="DYW_dom"/>
</dbReference>
<proteinExistence type="inferred from homology"/>
<evidence type="ECO:0000313" key="5">
    <source>
        <dbReference type="EMBL" id="CAL1396624.1"/>
    </source>
</evidence>
<accession>A0AAV2FF75</accession>
<feature type="repeat" description="PPR" evidence="3">
    <location>
        <begin position="104"/>
        <end position="138"/>
    </location>
</feature>
<dbReference type="FunFam" id="1.25.40.10:FF:001238">
    <property type="entry name" value="Pentatricopeptide repeat-containing protein At3g22690"/>
    <property type="match status" value="1"/>
</dbReference>
<keyword evidence="2" id="KW-0677">Repeat</keyword>
<dbReference type="Proteomes" id="UP001497516">
    <property type="component" value="Chromosome 6"/>
</dbReference>
<dbReference type="AlphaFoldDB" id="A0AAV2FF75"/>
<reference evidence="5 6" key="1">
    <citation type="submission" date="2024-04" db="EMBL/GenBank/DDBJ databases">
        <authorList>
            <person name="Fracassetti M."/>
        </authorList>
    </citation>
    <scope>NUCLEOTIDE SEQUENCE [LARGE SCALE GENOMIC DNA]</scope>
</reference>
<dbReference type="Pfam" id="PF20431">
    <property type="entry name" value="E_motif"/>
    <property type="match status" value="1"/>
</dbReference>
<name>A0AAV2FF75_9ROSI</name>
<protein>
    <recommendedName>
        <fullName evidence="4">DYW domain-containing protein</fullName>
    </recommendedName>
</protein>
<feature type="domain" description="DYW" evidence="4">
    <location>
        <begin position="755"/>
        <end position="847"/>
    </location>
</feature>
<dbReference type="SUPFAM" id="SSF48452">
    <property type="entry name" value="TPR-like"/>
    <property type="match status" value="2"/>
</dbReference>
<dbReference type="PANTHER" id="PTHR47926">
    <property type="entry name" value="PENTATRICOPEPTIDE REPEAT-CONTAINING PROTEIN"/>
    <property type="match status" value="1"/>
</dbReference>
<sequence length="847" mass="94063">MATVITPASLIPVSSTSNLTFTIQHEPASAAGYSLPRTGSFKNCKSMLELKQLQSQITKTGQDQDPSSITGLISSCIEMGTDVSLDYARKALEVFVEDNGPTGSLYMFNSVIRGYSSRGFGDRAILVFKEMLCVGVCPDKYTFPFLLSGCTKAGAFREGIQAHGVIAKMGVCRDVFVQNSLIHFYAECGEIEHTRKVFDEMSERNIVSWTSLIGGYAKRNSPKEAVTLFLEMVEMGIVPNPVTLVCAISACAKLQDLELGKKVCAYIGEFGLEVNTVMTNALVDMYMKCGDIDSAKRLFDECTDKNLVLCNTMMSNYVRHGMPVEGLVVLDQMLQHGPRPDRVTMLSAISACSQTEDLLHGRSCHGYILRNALEHWDNICNALIDMYMKCDKPQAACALFNRMPNKTSVSWNSLISGFFKCGDVESAWQLFQEMPDADLVSWNTMIGALVQDSMFMEAIELFRKMQNQGVEPDRVTLMELASACGYLGAVELAKWIYLYIQKKDDIQCDLRLGTALIDMFARCGDPHSAMQVFSHMAQRDVSAWTAAIGAMAMEGNGKQAIELFNEMLHQGIKPDAVVFVNLLTALSHGGLVEEGWEFFGSMDDSFGIKPKVVHYGCMVDLLGRAGLLAEALNLIKHMPMEPNVVIWSSLLAACRMHKNVDVAKYAAEKIAQLDPERPGIHVLLSNIYASAGQWNDVAKVRLQMKEQGVQKGPGSSSVQIDGEVYEFTSGAETRPEMDRIEPMLVEMNCRVREAGYSPNLTNVLLDVDEPEKEYLLSRHSEKLAIAFSLINTGQGMPVRVVKNLRICSDCHTFAKSVSKVYNREIIIRDNNRFHFFRHGSCSCKDYW</sequence>
<organism evidence="5 6">
    <name type="scientific">Linum trigynum</name>
    <dbReference type="NCBI Taxonomy" id="586398"/>
    <lineage>
        <taxon>Eukaryota</taxon>
        <taxon>Viridiplantae</taxon>
        <taxon>Streptophyta</taxon>
        <taxon>Embryophyta</taxon>
        <taxon>Tracheophyta</taxon>
        <taxon>Spermatophyta</taxon>
        <taxon>Magnoliopsida</taxon>
        <taxon>eudicotyledons</taxon>
        <taxon>Gunneridae</taxon>
        <taxon>Pentapetalae</taxon>
        <taxon>rosids</taxon>
        <taxon>fabids</taxon>
        <taxon>Malpighiales</taxon>
        <taxon>Linaceae</taxon>
        <taxon>Linum</taxon>
    </lineage>
</organism>
<dbReference type="InterPro" id="IPR011990">
    <property type="entry name" value="TPR-like_helical_dom_sf"/>
</dbReference>
<dbReference type="PROSITE" id="PS51375">
    <property type="entry name" value="PPR"/>
    <property type="match status" value="7"/>
</dbReference>
<dbReference type="Pfam" id="PF14432">
    <property type="entry name" value="DYW_deaminase"/>
    <property type="match status" value="1"/>
</dbReference>
<evidence type="ECO:0000256" key="3">
    <source>
        <dbReference type="PROSITE-ProRule" id="PRU00708"/>
    </source>
</evidence>
<feature type="repeat" description="PPR" evidence="3">
    <location>
        <begin position="205"/>
        <end position="239"/>
    </location>
</feature>
<comment type="similarity">
    <text evidence="1">Belongs to the PPR family. PCMP-H subfamily.</text>
</comment>
<dbReference type="GO" id="GO:0003723">
    <property type="term" value="F:RNA binding"/>
    <property type="evidence" value="ECO:0007669"/>
    <property type="project" value="InterPro"/>
</dbReference>
<dbReference type="InterPro" id="IPR002885">
    <property type="entry name" value="PPR_rpt"/>
</dbReference>
<dbReference type="Pfam" id="PF01535">
    <property type="entry name" value="PPR"/>
    <property type="match status" value="4"/>
</dbReference>
<evidence type="ECO:0000256" key="2">
    <source>
        <dbReference type="ARBA" id="ARBA00022737"/>
    </source>
</evidence>
<dbReference type="GO" id="GO:0009451">
    <property type="term" value="P:RNA modification"/>
    <property type="evidence" value="ECO:0007669"/>
    <property type="project" value="InterPro"/>
</dbReference>
<evidence type="ECO:0000256" key="1">
    <source>
        <dbReference type="ARBA" id="ARBA00006643"/>
    </source>
</evidence>
<feature type="repeat" description="PPR" evidence="3">
    <location>
        <begin position="540"/>
        <end position="574"/>
    </location>
</feature>
<dbReference type="GO" id="GO:0008270">
    <property type="term" value="F:zinc ion binding"/>
    <property type="evidence" value="ECO:0007669"/>
    <property type="project" value="InterPro"/>
</dbReference>
<gene>
    <name evidence="5" type="ORF">LTRI10_LOCUS36979</name>
</gene>
<dbReference type="FunFam" id="1.25.40.10:FF:000436">
    <property type="entry name" value="Pentatricopeptide repeat-containing protein At5g39350 family"/>
    <property type="match status" value="1"/>
</dbReference>
<dbReference type="SUPFAM" id="SSF81901">
    <property type="entry name" value="HCP-like"/>
    <property type="match status" value="1"/>
</dbReference>
<evidence type="ECO:0000259" key="4">
    <source>
        <dbReference type="Pfam" id="PF14432"/>
    </source>
</evidence>
<dbReference type="FunFam" id="1.25.40.10:FF:000344">
    <property type="entry name" value="Pentatricopeptide repeat-containing protein"/>
    <property type="match status" value="1"/>
</dbReference>
<feature type="repeat" description="PPR" evidence="3">
    <location>
        <begin position="438"/>
        <end position="472"/>
    </location>
</feature>
<feature type="repeat" description="PPR" evidence="3">
    <location>
        <begin position="174"/>
        <end position="204"/>
    </location>
</feature>
<dbReference type="InterPro" id="IPR046960">
    <property type="entry name" value="PPR_At4g14850-like_plant"/>
</dbReference>
<feature type="repeat" description="PPR" evidence="3">
    <location>
        <begin position="407"/>
        <end position="437"/>
    </location>
</feature>
<dbReference type="Pfam" id="PF13041">
    <property type="entry name" value="PPR_2"/>
    <property type="match status" value="5"/>
</dbReference>
<dbReference type="InterPro" id="IPR046848">
    <property type="entry name" value="E_motif"/>
</dbReference>
<evidence type="ECO:0000313" key="6">
    <source>
        <dbReference type="Proteomes" id="UP001497516"/>
    </source>
</evidence>
<dbReference type="NCBIfam" id="TIGR00756">
    <property type="entry name" value="PPR"/>
    <property type="match status" value="7"/>
</dbReference>
<dbReference type="EMBL" id="OZ034819">
    <property type="protein sequence ID" value="CAL1396624.1"/>
    <property type="molecule type" value="Genomic_DNA"/>
</dbReference>
<dbReference type="FunFam" id="1.25.40.10:FF:000184">
    <property type="entry name" value="Pentatricopeptide repeat-containing protein, chloroplastic"/>
    <property type="match status" value="1"/>
</dbReference>
<feature type="repeat" description="PPR" evidence="3">
    <location>
        <begin position="306"/>
        <end position="340"/>
    </location>
</feature>
<dbReference type="Gene3D" id="1.25.40.10">
    <property type="entry name" value="Tetratricopeptide repeat domain"/>
    <property type="match status" value="6"/>
</dbReference>